<comment type="caution">
    <text evidence="1">The sequence shown here is derived from an EMBL/GenBank/DDBJ whole genome shotgun (WGS) entry which is preliminary data.</text>
</comment>
<evidence type="ECO:0000313" key="1">
    <source>
        <dbReference type="EMBL" id="KAJ1900424.1"/>
    </source>
</evidence>
<reference evidence="1" key="1">
    <citation type="submission" date="2022-07" db="EMBL/GenBank/DDBJ databases">
        <title>Phylogenomic reconstructions and comparative analyses of Kickxellomycotina fungi.</title>
        <authorList>
            <person name="Reynolds N.K."/>
            <person name="Stajich J.E."/>
            <person name="Barry K."/>
            <person name="Grigoriev I.V."/>
            <person name="Crous P."/>
            <person name="Smith M.E."/>
        </authorList>
    </citation>
    <scope>NUCLEOTIDE SEQUENCE</scope>
    <source>
        <strain evidence="1">Benny 63K</strain>
    </source>
</reference>
<protein>
    <submittedName>
        <fullName evidence="1">Mitogen activated protein kinase</fullName>
        <ecNumber evidence="1">2.7.11.24</ecNumber>
    </submittedName>
</protein>
<evidence type="ECO:0000313" key="2">
    <source>
        <dbReference type="Proteomes" id="UP001150581"/>
    </source>
</evidence>
<organism evidence="1 2">
    <name type="scientific">Kickxella alabastrina</name>
    <dbReference type="NCBI Taxonomy" id="61397"/>
    <lineage>
        <taxon>Eukaryota</taxon>
        <taxon>Fungi</taxon>
        <taxon>Fungi incertae sedis</taxon>
        <taxon>Zoopagomycota</taxon>
        <taxon>Kickxellomycotina</taxon>
        <taxon>Kickxellomycetes</taxon>
        <taxon>Kickxellales</taxon>
        <taxon>Kickxellaceae</taxon>
        <taxon>Kickxella</taxon>
    </lineage>
</organism>
<keyword evidence="1" id="KW-0418">Kinase</keyword>
<keyword evidence="2" id="KW-1185">Reference proteome</keyword>
<keyword evidence="1" id="KW-0808">Transferase</keyword>
<dbReference type="EMBL" id="JANBPG010000081">
    <property type="protein sequence ID" value="KAJ1900424.1"/>
    <property type="molecule type" value="Genomic_DNA"/>
</dbReference>
<dbReference type="Proteomes" id="UP001150581">
    <property type="component" value="Unassembled WGS sequence"/>
</dbReference>
<name>A0ACC1IT44_9FUNG</name>
<accession>A0ACC1IT44</accession>
<gene>
    <name evidence="1" type="primary">tmk1_1</name>
    <name evidence="1" type="ORF">LPJ66_001478</name>
</gene>
<dbReference type="EC" id="2.7.11.24" evidence="1"/>
<sequence length="360" mass="41701">MAIQNLLKNFNPGPEYQVLNVIGQGAYGTVCSAKHIPSGVDVAIKRIGPFDSPMLCQRTLREIKLLKHFNHENIITLYDVVNLKPRNDFSNVYIVQELLDIDLHRIIKTQNLTEEHVQYFLYQILRALKYIHSCDVLHRDLKPANILLNANCDLKVCDFGLARGANKDTENNESFLTEYVATRWYRAPEIMLSFKEYTKAIDIWSVGCIMAEMLSKMPLFPGRDYHHQLKLIFDILGTPISSDYLDIKSPRARDYIRSLPLKAKVNLSKHFPYASPLAIDLMDKMLNFSPRRRITVEEALAHPYLAQYHDEADEPNCAPLPTNFFDFDNYRERLSVEQLKDLLWQEIYSNQDSASQEEED</sequence>
<proteinExistence type="predicted"/>